<organism evidence="3">
    <name type="scientific">Aegilops tauschii</name>
    <name type="common">Tausch's goatgrass</name>
    <name type="synonym">Aegilops squarrosa</name>
    <dbReference type="NCBI Taxonomy" id="37682"/>
    <lineage>
        <taxon>Eukaryota</taxon>
        <taxon>Viridiplantae</taxon>
        <taxon>Streptophyta</taxon>
        <taxon>Embryophyta</taxon>
        <taxon>Tracheophyta</taxon>
        <taxon>Spermatophyta</taxon>
        <taxon>Magnoliopsida</taxon>
        <taxon>Liliopsida</taxon>
        <taxon>Poales</taxon>
        <taxon>Poaceae</taxon>
        <taxon>BOP clade</taxon>
        <taxon>Pooideae</taxon>
        <taxon>Triticodae</taxon>
        <taxon>Triticeae</taxon>
        <taxon>Triticinae</taxon>
        <taxon>Aegilops</taxon>
    </lineage>
</organism>
<keyword evidence="2" id="KW-0067">ATP-binding</keyword>
<dbReference type="EnsemblPlants" id="EMT31680">
    <property type="protein sequence ID" value="EMT31680"/>
    <property type="gene ID" value="F775_10252"/>
</dbReference>
<dbReference type="InterPro" id="IPR011009">
    <property type="entry name" value="Kinase-like_dom_sf"/>
</dbReference>
<dbReference type="InterPro" id="IPR050528">
    <property type="entry name" value="L-type_Lectin-RKs"/>
</dbReference>
<proteinExistence type="predicted"/>
<dbReference type="AlphaFoldDB" id="M8C345"/>
<protein>
    <submittedName>
        <fullName evidence="3">Uncharacterized protein</fullName>
    </submittedName>
</protein>
<dbReference type="ExpressionAtlas" id="M8C345">
    <property type="expression patterns" value="baseline"/>
</dbReference>
<accession>M8C345</accession>
<dbReference type="GO" id="GO:0005524">
    <property type="term" value="F:ATP binding"/>
    <property type="evidence" value="ECO:0007669"/>
    <property type="project" value="UniProtKB-KW"/>
</dbReference>
<dbReference type="Gene3D" id="1.10.510.10">
    <property type="entry name" value="Transferase(Phosphotransferase) domain 1"/>
    <property type="match status" value="1"/>
</dbReference>
<keyword evidence="1" id="KW-0547">Nucleotide-binding</keyword>
<reference evidence="3" key="1">
    <citation type="submission" date="2015-06" db="UniProtKB">
        <authorList>
            <consortium name="EnsemblPlants"/>
        </authorList>
    </citation>
    <scope>IDENTIFICATION</scope>
</reference>
<evidence type="ECO:0000313" key="3">
    <source>
        <dbReference type="EnsemblPlants" id="EMT31680"/>
    </source>
</evidence>
<dbReference type="SUPFAM" id="SSF56112">
    <property type="entry name" value="Protein kinase-like (PK-like)"/>
    <property type="match status" value="1"/>
</dbReference>
<name>M8C345_AEGTA</name>
<evidence type="ECO:0000256" key="1">
    <source>
        <dbReference type="ARBA" id="ARBA00022741"/>
    </source>
</evidence>
<sequence length="143" mass="15707">MVLLEIVSGRRPVMDMDAELPAAAADKVSIPLLEWVWDLYEKSAIVEALDERLNGDEQLGDGHDGKWQVHRALVVGLWCTPPDPSARPSAVRFMNVLQSKEVTLPTLSRPRPSSYIFRGSHGYNVSSSSANVCSDVSWASSGR</sequence>
<dbReference type="PANTHER" id="PTHR27007">
    <property type="match status" value="1"/>
</dbReference>
<evidence type="ECO:0000256" key="2">
    <source>
        <dbReference type="ARBA" id="ARBA00022840"/>
    </source>
</evidence>